<dbReference type="Proteomes" id="UP000800092">
    <property type="component" value="Unassembled WGS sequence"/>
</dbReference>
<gene>
    <name evidence="2" type="ORF">EV356DRAFT_76269</name>
</gene>
<evidence type="ECO:0000313" key="2">
    <source>
        <dbReference type="EMBL" id="KAF2236205.1"/>
    </source>
</evidence>
<reference evidence="2" key="1">
    <citation type="journal article" date="2020" name="Stud. Mycol.">
        <title>101 Dothideomycetes genomes: a test case for predicting lifestyles and emergence of pathogens.</title>
        <authorList>
            <person name="Haridas S."/>
            <person name="Albert R."/>
            <person name="Binder M."/>
            <person name="Bloem J."/>
            <person name="Labutti K."/>
            <person name="Salamov A."/>
            <person name="Andreopoulos B."/>
            <person name="Baker S."/>
            <person name="Barry K."/>
            <person name="Bills G."/>
            <person name="Bluhm B."/>
            <person name="Cannon C."/>
            <person name="Castanera R."/>
            <person name="Culley D."/>
            <person name="Daum C."/>
            <person name="Ezra D."/>
            <person name="Gonzalez J."/>
            <person name="Henrissat B."/>
            <person name="Kuo A."/>
            <person name="Liang C."/>
            <person name="Lipzen A."/>
            <person name="Lutzoni F."/>
            <person name="Magnuson J."/>
            <person name="Mondo S."/>
            <person name="Nolan M."/>
            <person name="Ohm R."/>
            <person name="Pangilinan J."/>
            <person name="Park H.-J."/>
            <person name="Ramirez L."/>
            <person name="Alfaro M."/>
            <person name="Sun H."/>
            <person name="Tritt A."/>
            <person name="Yoshinaga Y."/>
            <person name="Zwiers L.-H."/>
            <person name="Turgeon B."/>
            <person name="Goodwin S."/>
            <person name="Spatafora J."/>
            <person name="Crous P."/>
            <person name="Grigoriev I."/>
        </authorList>
    </citation>
    <scope>NUCLEOTIDE SEQUENCE</scope>
    <source>
        <strain evidence="2">Tuck. ex Michener</strain>
    </source>
</reference>
<evidence type="ECO:0000313" key="3">
    <source>
        <dbReference type="Proteomes" id="UP000800092"/>
    </source>
</evidence>
<proteinExistence type="predicted"/>
<accession>A0A6A6HDN8</accession>
<dbReference type="AlphaFoldDB" id="A0A6A6HDN8"/>
<protein>
    <submittedName>
        <fullName evidence="2">Uncharacterized protein</fullName>
    </submittedName>
</protein>
<feature type="region of interest" description="Disordered" evidence="1">
    <location>
        <begin position="1"/>
        <end position="35"/>
    </location>
</feature>
<keyword evidence="3" id="KW-1185">Reference proteome</keyword>
<organism evidence="2 3">
    <name type="scientific">Viridothelium virens</name>
    <name type="common">Speckled blister lichen</name>
    <name type="synonym">Trypethelium virens</name>
    <dbReference type="NCBI Taxonomy" id="1048519"/>
    <lineage>
        <taxon>Eukaryota</taxon>
        <taxon>Fungi</taxon>
        <taxon>Dikarya</taxon>
        <taxon>Ascomycota</taxon>
        <taxon>Pezizomycotina</taxon>
        <taxon>Dothideomycetes</taxon>
        <taxon>Dothideomycetes incertae sedis</taxon>
        <taxon>Trypetheliales</taxon>
        <taxon>Trypetheliaceae</taxon>
        <taxon>Viridothelium</taxon>
    </lineage>
</organism>
<evidence type="ECO:0000256" key="1">
    <source>
        <dbReference type="SAM" id="MobiDB-lite"/>
    </source>
</evidence>
<sequence length="246" mass="27955">MGKPAATGEERGKLKRKHEEEEQEDDRPWKSRRLGEATAMPTFIARQEPGPAYRVSCLKGSITSSKVNVTNFATDKGCEPPKSVHFHMDAQQKHISRYEIRNRGHYHRPRVLPDGKVVGKSWQPGRWTARPGEELLDTSGLYQQAENFLWSLSKGKAMVPYVGPDEIANYIRAREMERHLREAEQALNALQRAWRKCAGIAGKLPWVGSFMPRAARRIGALEQARRRWRADGFAGQGYKLPPNSLL</sequence>
<dbReference type="EMBL" id="ML991786">
    <property type="protein sequence ID" value="KAF2236205.1"/>
    <property type="molecule type" value="Genomic_DNA"/>
</dbReference>
<feature type="compositionally biased region" description="Basic and acidic residues" evidence="1">
    <location>
        <begin position="8"/>
        <end position="35"/>
    </location>
</feature>
<name>A0A6A6HDN8_VIRVR</name>